<comment type="caution">
    <text evidence="2">The sequence shown here is derived from an EMBL/GenBank/DDBJ whole genome shotgun (WGS) entry which is preliminary data.</text>
</comment>
<sequence length="116" mass="13017">MKKLCRGDLTEEEEVKEHTVRDKSESQAPPAGQTWALQKLDLREPLPCTEWALGSTPRRSCSLGRARAPENTEASFIREVSLAFVNCSKGIAVPPDFNNKVYCGEEGRKRKDKVLQ</sequence>
<evidence type="ECO:0000256" key="1">
    <source>
        <dbReference type="SAM" id="MobiDB-lite"/>
    </source>
</evidence>
<gene>
    <name evidence="2" type="ORF">PLEPLA_LOCUS17059</name>
</gene>
<name>A0A9N7UC13_PLEPL</name>
<feature type="compositionally biased region" description="Basic and acidic residues" evidence="1">
    <location>
        <begin position="1"/>
        <end position="25"/>
    </location>
</feature>
<organism evidence="2 3">
    <name type="scientific">Pleuronectes platessa</name>
    <name type="common">European plaice</name>
    <dbReference type="NCBI Taxonomy" id="8262"/>
    <lineage>
        <taxon>Eukaryota</taxon>
        <taxon>Metazoa</taxon>
        <taxon>Chordata</taxon>
        <taxon>Craniata</taxon>
        <taxon>Vertebrata</taxon>
        <taxon>Euteleostomi</taxon>
        <taxon>Actinopterygii</taxon>
        <taxon>Neopterygii</taxon>
        <taxon>Teleostei</taxon>
        <taxon>Neoteleostei</taxon>
        <taxon>Acanthomorphata</taxon>
        <taxon>Carangaria</taxon>
        <taxon>Pleuronectiformes</taxon>
        <taxon>Pleuronectoidei</taxon>
        <taxon>Pleuronectidae</taxon>
        <taxon>Pleuronectes</taxon>
    </lineage>
</organism>
<evidence type="ECO:0000313" key="2">
    <source>
        <dbReference type="EMBL" id="CAB1429084.1"/>
    </source>
</evidence>
<dbReference type="AlphaFoldDB" id="A0A9N7UC13"/>
<protein>
    <submittedName>
        <fullName evidence="2">Uncharacterized protein</fullName>
    </submittedName>
</protein>
<proteinExistence type="predicted"/>
<dbReference type="Proteomes" id="UP001153269">
    <property type="component" value="Unassembled WGS sequence"/>
</dbReference>
<keyword evidence="3" id="KW-1185">Reference proteome</keyword>
<reference evidence="2" key="1">
    <citation type="submission" date="2020-03" db="EMBL/GenBank/DDBJ databases">
        <authorList>
            <person name="Weist P."/>
        </authorList>
    </citation>
    <scope>NUCLEOTIDE SEQUENCE</scope>
</reference>
<accession>A0A9N7UC13</accession>
<feature type="region of interest" description="Disordered" evidence="1">
    <location>
        <begin position="1"/>
        <end position="31"/>
    </location>
</feature>
<evidence type="ECO:0000313" key="3">
    <source>
        <dbReference type="Proteomes" id="UP001153269"/>
    </source>
</evidence>
<dbReference type="EMBL" id="CADEAL010001112">
    <property type="protein sequence ID" value="CAB1429084.1"/>
    <property type="molecule type" value="Genomic_DNA"/>
</dbReference>